<dbReference type="EMBL" id="QWIM01000705">
    <property type="protein sequence ID" value="RMY31720.1"/>
    <property type="molecule type" value="Genomic_DNA"/>
</dbReference>
<sequence>MLIQPKKGVVPALGVGLLLLVLVFFFWGGDSVSDQSPSVKEWASSRLGSWRGHTDEQEVHAPQTSAAASEPAPKSKPAPISKPKGPSGKAIAETHNEISSSITSDGSYFPINFGEYPAMNPNIVPHPTLNDTWFIVAQRYKNDSNPIWFTELVCEAHFKAGALECIQSPLILPIPSTFSERCEGDLSFFNFNIGPHDARVFCGPEKPYVIYGSQSSFNCFGQWIQDFRALVDWAHFRGVEEPFSLPVDLQRPPPIAPIEKNWFPFWDFHGDLYMHYDISPNRVYAKLGFDGSVGQDLAPQAHRTDEKCLRKYMAPPDPELPESIHQATNSLSITMCKSTDPSCKVSEANTFIFTIVQRKAYYDYHSVYEPYVVLFNQRAPFELHAISSKPFWIRGRREQLPHPSKEGEVWEDQSEMMYVTSMSWKSRDQMYHGYLDDTLFVGFGIEDKDTGGLDVLAADLLRDLGMCDPTPHTITTTTTTTTTTMVGDNPTLASAEEATGVEPLNGPPSEPQLPQHIPLVSDPTVDTVPTALQNLHSPFQGFVLALDAADTRTKNKDSVSKSGGDASYPSDGQFEDLVKSAMKPEGPVRAEEIRPENVKWPEDYREVIKRVETVGEPEDLKVFKVVQGKGKAEIFAVSLDLERDRLVGVKFPEQ</sequence>
<gene>
    <name evidence="3" type="ORF">D0866_07102</name>
</gene>
<evidence type="ECO:0000313" key="4">
    <source>
        <dbReference type="Proteomes" id="UP000276864"/>
    </source>
</evidence>
<name>A0A3M7AWU5_HORWE</name>
<feature type="region of interest" description="Disordered" evidence="1">
    <location>
        <begin position="50"/>
        <end position="90"/>
    </location>
</feature>
<dbReference type="InterPro" id="IPR056539">
    <property type="entry name" value="NuiA-like"/>
</dbReference>
<evidence type="ECO:0000256" key="2">
    <source>
        <dbReference type="SAM" id="Phobius"/>
    </source>
</evidence>
<keyword evidence="2" id="KW-0812">Transmembrane</keyword>
<keyword evidence="2" id="KW-0472">Membrane</keyword>
<evidence type="ECO:0000313" key="3">
    <source>
        <dbReference type="EMBL" id="RMY31720.1"/>
    </source>
</evidence>
<dbReference type="Pfam" id="PF23151">
    <property type="entry name" value="NuiA_2"/>
    <property type="match status" value="1"/>
</dbReference>
<organism evidence="3 4">
    <name type="scientific">Hortaea werneckii</name>
    <name type="common">Black yeast</name>
    <name type="synonym">Cladosporium werneckii</name>
    <dbReference type="NCBI Taxonomy" id="91943"/>
    <lineage>
        <taxon>Eukaryota</taxon>
        <taxon>Fungi</taxon>
        <taxon>Dikarya</taxon>
        <taxon>Ascomycota</taxon>
        <taxon>Pezizomycotina</taxon>
        <taxon>Dothideomycetes</taxon>
        <taxon>Dothideomycetidae</taxon>
        <taxon>Mycosphaerellales</taxon>
        <taxon>Teratosphaeriaceae</taxon>
        <taxon>Hortaea</taxon>
    </lineage>
</organism>
<feature type="compositionally biased region" description="Low complexity" evidence="1">
    <location>
        <begin position="65"/>
        <end position="90"/>
    </location>
</feature>
<dbReference type="Proteomes" id="UP000276864">
    <property type="component" value="Unassembled WGS sequence"/>
</dbReference>
<protein>
    <submittedName>
        <fullName evidence="3">Uncharacterized protein</fullName>
    </submittedName>
</protein>
<dbReference type="AlphaFoldDB" id="A0A3M7AWU5"/>
<comment type="caution">
    <text evidence="3">The sequence shown here is derived from an EMBL/GenBank/DDBJ whole genome shotgun (WGS) entry which is preliminary data.</text>
</comment>
<feature type="region of interest" description="Disordered" evidence="1">
    <location>
        <begin position="553"/>
        <end position="572"/>
    </location>
</feature>
<keyword evidence="2" id="KW-1133">Transmembrane helix</keyword>
<evidence type="ECO:0000256" key="1">
    <source>
        <dbReference type="SAM" id="MobiDB-lite"/>
    </source>
</evidence>
<proteinExistence type="predicted"/>
<accession>A0A3M7AWU5</accession>
<dbReference type="VEuPathDB" id="FungiDB:BTJ68_13905"/>
<feature type="transmembrane region" description="Helical" evidence="2">
    <location>
        <begin position="9"/>
        <end position="28"/>
    </location>
</feature>
<reference evidence="3 4" key="1">
    <citation type="journal article" date="2018" name="BMC Genomics">
        <title>Genomic evidence for intraspecific hybridization in a clonal and extremely halotolerant yeast.</title>
        <authorList>
            <person name="Gostincar C."/>
            <person name="Stajich J.E."/>
            <person name="Zupancic J."/>
            <person name="Zalar P."/>
            <person name="Gunde-Cimerman N."/>
        </authorList>
    </citation>
    <scope>NUCLEOTIDE SEQUENCE [LARGE SCALE GENOMIC DNA]</scope>
    <source>
        <strain evidence="3 4">EXF-6651</strain>
    </source>
</reference>
<dbReference type="VEuPathDB" id="FungiDB:BTJ68_13906"/>